<gene>
    <name evidence="1" type="primary">hbdH1</name>
    <name evidence="1" type="ORF">H2198_009859</name>
</gene>
<comment type="caution">
    <text evidence="1">The sequence shown here is derived from an EMBL/GenBank/DDBJ whole genome shotgun (WGS) entry which is preliminary data.</text>
</comment>
<keyword evidence="2" id="KW-1185">Reference proteome</keyword>
<reference evidence="1" key="1">
    <citation type="submission" date="2022-10" db="EMBL/GenBank/DDBJ databases">
        <title>Culturing micro-colonial fungi from biological soil crusts in the Mojave desert and describing Neophaeococcomyces mojavensis, and introducing the new genera and species Taxawa tesnikishii.</title>
        <authorList>
            <person name="Kurbessoian T."/>
            <person name="Stajich J.E."/>
        </authorList>
    </citation>
    <scope>NUCLEOTIDE SEQUENCE</scope>
    <source>
        <strain evidence="1">JES_112</strain>
    </source>
</reference>
<organism evidence="1 2">
    <name type="scientific">Neophaeococcomyces mojaviensis</name>
    <dbReference type="NCBI Taxonomy" id="3383035"/>
    <lineage>
        <taxon>Eukaryota</taxon>
        <taxon>Fungi</taxon>
        <taxon>Dikarya</taxon>
        <taxon>Ascomycota</taxon>
        <taxon>Pezizomycotina</taxon>
        <taxon>Eurotiomycetes</taxon>
        <taxon>Chaetothyriomycetidae</taxon>
        <taxon>Chaetothyriales</taxon>
        <taxon>Chaetothyriales incertae sedis</taxon>
        <taxon>Neophaeococcomyces</taxon>
    </lineage>
</organism>
<proteinExistence type="predicted"/>
<accession>A0ACC2ZTB4</accession>
<sequence length="654" mass="69300">MPTQLTTDFDAVLDRGGIAQARRLLAPQLARGCAEALFLSSSMPVGEDDAHAEADSFATLKQAAEKGYIPAIHAVGLCLLTGDRVEQDVMRAAAHFERASEAGYPSAMSEFGLALFHGKGVASDVPRAVYLIRASAQGGNERRVRRPVALHWRPTSDGSSPMFSGKVAVVTGSTSGIGLGIATALARQGADIVLNGFGDAAEIERIRTGLEAEFGVRVAHDSADLSKGEAVRGMIEHAVAKMGRIDILVNNAGIQHTASIEEFPVEKWDAILALNLSAVFHATAAALPHMKQQGAGRIINIASVHGLVGSVNKSAYVAAKHGVVGFTKVTALENAGTGITANAICPGWVRTALVEQQITALAQKEGTDQETAARALLAEKQPSLQFVTPEQLGEMVVFLASDAAAQITGTALPHRQRHQRGQDGEQHQRRADRAKAQTTLFQRLGEQVAEGGAERAGEHEGDPEQDDPVDALDAAGQRGERDEAADQQCAAGEAEPGIVGEEITQRGAERVGEQHGGPVEAFGAARCDVADRDRLFRQPPGQQHQRQATGQQAGASGVAQAQRAVEQVGYRRAGGAGGQHHRPEQHRVEAPCRQLHAQQAGEDRQQNGRAGHVAQVECHRQQVARSLAERGGGDLHHPEAEGDRRHFAVQGICV</sequence>
<name>A0ACC2ZTB4_9EURO</name>
<evidence type="ECO:0000313" key="1">
    <source>
        <dbReference type="EMBL" id="KAJ9650842.1"/>
    </source>
</evidence>
<keyword evidence="1" id="KW-0560">Oxidoreductase</keyword>
<dbReference type="Proteomes" id="UP001172386">
    <property type="component" value="Unassembled WGS sequence"/>
</dbReference>
<evidence type="ECO:0000313" key="2">
    <source>
        <dbReference type="Proteomes" id="UP001172386"/>
    </source>
</evidence>
<dbReference type="EMBL" id="JAPDRQ010000303">
    <property type="protein sequence ID" value="KAJ9650842.1"/>
    <property type="molecule type" value="Genomic_DNA"/>
</dbReference>
<dbReference type="EC" id="1.1.1.30" evidence="1"/>
<protein>
    <submittedName>
        <fullName evidence="1">Short-chain dehydrogenases reductase (SDR)</fullName>
        <ecNumber evidence="1">1.1.1.30</ecNumber>
    </submittedName>
</protein>